<dbReference type="EMBL" id="CAXKWB010048545">
    <property type="protein sequence ID" value="CAL4166784.1"/>
    <property type="molecule type" value="Genomic_DNA"/>
</dbReference>
<evidence type="ECO:0000313" key="2">
    <source>
        <dbReference type="EMBL" id="CAL4232142.1"/>
    </source>
</evidence>
<dbReference type="AlphaFoldDB" id="A0AAV2SSN5"/>
<organism evidence="2 3">
    <name type="scientific">Meganyctiphanes norvegica</name>
    <name type="common">Northern krill</name>
    <name type="synonym">Thysanopoda norvegica</name>
    <dbReference type="NCBI Taxonomy" id="48144"/>
    <lineage>
        <taxon>Eukaryota</taxon>
        <taxon>Metazoa</taxon>
        <taxon>Ecdysozoa</taxon>
        <taxon>Arthropoda</taxon>
        <taxon>Crustacea</taxon>
        <taxon>Multicrustacea</taxon>
        <taxon>Malacostraca</taxon>
        <taxon>Eumalacostraca</taxon>
        <taxon>Eucarida</taxon>
        <taxon>Euphausiacea</taxon>
        <taxon>Euphausiidae</taxon>
        <taxon>Meganyctiphanes</taxon>
    </lineage>
</organism>
<evidence type="ECO:0000313" key="3">
    <source>
        <dbReference type="Proteomes" id="UP001497623"/>
    </source>
</evidence>
<dbReference type="Proteomes" id="UP001497623">
    <property type="component" value="Unassembled WGS sequence"/>
</dbReference>
<sequence length="132" mass="15485">MGKLIFFFKFWPKIFFTEQLQCPHHDEVEISPPNDNRTGPTICCNSLIFSQVYGPIWLKNVEKYKNVFTCVSELVKFLSSFKYCNYNFFNIITLLQAMAASRIRRLRVINIIAHYTHILLFIGLKPKRTGCV</sequence>
<keyword evidence="3" id="KW-1185">Reference proteome</keyword>
<name>A0AAV2SSN5_MEGNR</name>
<dbReference type="EMBL" id="CAXKWB010110301">
    <property type="protein sequence ID" value="CAL4232142.1"/>
    <property type="molecule type" value="Genomic_DNA"/>
</dbReference>
<reference evidence="2 3" key="1">
    <citation type="submission" date="2024-05" db="EMBL/GenBank/DDBJ databases">
        <authorList>
            <person name="Wallberg A."/>
        </authorList>
    </citation>
    <scope>NUCLEOTIDE SEQUENCE [LARGE SCALE GENOMIC DNA]</scope>
</reference>
<evidence type="ECO:0000313" key="1">
    <source>
        <dbReference type="EMBL" id="CAL4166784.1"/>
    </source>
</evidence>
<gene>
    <name evidence="1" type="ORF">MNOR_LOCUS33512</name>
    <name evidence="2" type="ORF">MNOR_LOCUS39854</name>
</gene>
<proteinExistence type="predicted"/>
<protein>
    <submittedName>
        <fullName evidence="2">Uncharacterized protein</fullName>
    </submittedName>
</protein>
<comment type="caution">
    <text evidence="2">The sequence shown here is derived from an EMBL/GenBank/DDBJ whole genome shotgun (WGS) entry which is preliminary data.</text>
</comment>
<accession>A0AAV2SSN5</accession>